<sequence>GGVGGAWGLRRRRPLGLCLGSALGRCASRSSGPGADRGRTDVTFSCLENLKFLEVSLHT</sequence>
<evidence type="ECO:0000313" key="2">
    <source>
        <dbReference type="Proteomes" id="UP000269945"/>
    </source>
</evidence>
<gene>
    <name evidence="1" type="ORF">BN2614_LOCUS8</name>
</gene>
<feature type="non-terminal residue" evidence="1">
    <location>
        <position position="59"/>
    </location>
</feature>
<evidence type="ECO:0000313" key="1">
    <source>
        <dbReference type="EMBL" id="VCX30401.1"/>
    </source>
</evidence>
<protein>
    <submittedName>
        <fullName evidence="1">Uncharacterized protein</fullName>
    </submittedName>
</protein>
<dbReference type="AlphaFoldDB" id="A0A9X9M245"/>
<reference evidence="1 2" key="1">
    <citation type="submission" date="2018-10" db="EMBL/GenBank/DDBJ databases">
        <authorList>
            <person name="Ekblom R."/>
            <person name="Jareborg N."/>
        </authorList>
    </citation>
    <scope>NUCLEOTIDE SEQUENCE [LARGE SCALE GENOMIC DNA]</scope>
    <source>
        <tissue evidence="1">Muscle</tissue>
    </source>
</reference>
<keyword evidence="2" id="KW-1185">Reference proteome</keyword>
<comment type="caution">
    <text evidence="1">The sequence shown here is derived from an EMBL/GenBank/DDBJ whole genome shotgun (WGS) entry which is preliminary data.</text>
</comment>
<name>A0A9X9M245_GULGU</name>
<proteinExistence type="predicted"/>
<dbReference type="EMBL" id="CYRY02037882">
    <property type="protein sequence ID" value="VCX30401.1"/>
    <property type="molecule type" value="Genomic_DNA"/>
</dbReference>
<organism evidence="1 2">
    <name type="scientific">Gulo gulo</name>
    <name type="common">Wolverine</name>
    <name type="synonym">Gluton</name>
    <dbReference type="NCBI Taxonomy" id="48420"/>
    <lineage>
        <taxon>Eukaryota</taxon>
        <taxon>Metazoa</taxon>
        <taxon>Chordata</taxon>
        <taxon>Craniata</taxon>
        <taxon>Vertebrata</taxon>
        <taxon>Euteleostomi</taxon>
        <taxon>Mammalia</taxon>
        <taxon>Eutheria</taxon>
        <taxon>Laurasiatheria</taxon>
        <taxon>Carnivora</taxon>
        <taxon>Caniformia</taxon>
        <taxon>Musteloidea</taxon>
        <taxon>Mustelidae</taxon>
        <taxon>Guloninae</taxon>
        <taxon>Gulo</taxon>
    </lineage>
</organism>
<dbReference type="Proteomes" id="UP000269945">
    <property type="component" value="Unassembled WGS sequence"/>
</dbReference>
<accession>A0A9X9M245</accession>